<dbReference type="InterPro" id="IPR032508">
    <property type="entry name" value="FecR_C"/>
</dbReference>
<dbReference type="Gene3D" id="3.55.50.30">
    <property type="match status" value="1"/>
</dbReference>
<name>A0ABW4QUC8_9BACT</name>
<evidence type="ECO:0000256" key="1">
    <source>
        <dbReference type="SAM" id="Phobius"/>
    </source>
</evidence>
<feature type="domain" description="FecR protein" evidence="2">
    <location>
        <begin position="124"/>
        <end position="225"/>
    </location>
</feature>
<dbReference type="Pfam" id="PF04773">
    <property type="entry name" value="FecR"/>
    <property type="match status" value="1"/>
</dbReference>
<dbReference type="InterPro" id="IPR012373">
    <property type="entry name" value="Ferrdict_sens_TM"/>
</dbReference>
<evidence type="ECO:0000313" key="5">
    <source>
        <dbReference type="Proteomes" id="UP001597197"/>
    </source>
</evidence>
<evidence type="ECO:0000259" key="3">
    <source>
        <dbReference type="Pfam" id="PF16344"/>
    </source>
</evidence>
<dbReference type="EMBL" id="JBHUFD010000003">
    <property type="protein sequence ID" value="MFD1873178.1"/>
    <property type="molecule type" value="Genomic_DNA"/>
</dbReference>
<keyword evidence="1" id="KW-0812">Transmembrane</keyword>
<dbReference type="RefSeq" id="WP_382313719.1">
    <property type="nucleotide sequence ID" value="NZ_JBHUFD010000003.1"/>
</dbReference>
<dbReference type="InterPro" id="IPR006860">
    <property type="entry name" value="FecR"/>
</dbReference>
<keyword evidence="1" id="KW-0472">Membrane</keyword>
<evidence type="ECO:0000259" key="2">
    <source>
        <dbReference type="Pfam" id="PF04773"/>
    </source>
</evidence>
<accession>A0ABW4QUC8</accession>
<keyword evidence="1" id="KW-1133">Transmembrane helix</keyword>
<sequence>MDFAKYAAYRVTDFLADDDFIDGVLQPTAQTALFWSRLAERYPAQQANLAQAAAILRSYRQQDTFADATIQDELWQRIAAEVGPAMLVAARLRARRWPTVLRVAAAVIPLGVGSFAFWYSQDQQVRTAYGEIKTVDLADGTQVVLNGNSSLTYQRGWGHRTRQVWLRGEGFFRVAHLNQDTAQVQPGERFVVHCRGLNVEVLGTTFNVNDRPGKVNVGLVTGKIRLTTALPNQPPTALTLAPGDYVEYAARRISAPRRLAHPEHLTTWSRRQFSFTNARLGDILKTLQDAYGYQVTYAHPEAANLQIEGEINVAGVAELLETVSASLHVRIAQQGHHLVVN</sequence>
<dbReference type="Proteomes" id="UP001597197">
    <property type="component" value="Unassembled WGS sequence"/>
</dbReference>
<proteinExistence type="predicted"/>
<reference evidence="5" key="1">
    <citation type="journal article" date="2019" name="Int. J. Syst. Evol. Microbiol.">
        <title>The Global Catalogue of Microorganisms (GCM) 10K type strain sequencing project: providing services to taxonomists for standard genome sequencing and annotation.</title>
        <authorList>
            <consortium name="The Broad Institute Genomics Platform"/>
            <consortium name="The Broad Institute Genome Sequencing Center for Infectious Disease"/>
            <person name="Wu L."/>
            <person name="Ma J."/>
        </authorList>
    </citation>
    <scope>NUCLEOTIDE SEQUENCE [LARGE SCALE GENOMIC DNA]</scope>
    <source>
        <strain evidence="5">CGMCC 1.15795</strain>
    </source>
</reference>
<comment type="caution">
    <text evidence="4">The sequence shown here is derived from an EMBL/GenBank/DDBJ whole genome shotgun (WGS) entry which is preliminary data.</text>
</comment>
<gene>
    <name evidence="4" type="ORF">ACFSDX_12110</name>
</gene>
<dbReference type="Pfam" id="PF16344">
    <property type="entry name" value="FecR_C"/>
    <property type="match status" value="1"/>
</dbReference>
<dbReference type="PIRSF" id="PIRSF018266">
    <property type="entry name" value="FecR"/>
    <property type="match status" value="1"/>
</dbReference>
<dbReference type="Gene3D" id="2.60.120.1440">
    <property type="match status" value="1"/>
</dbReference>
<keyword evidence="5" id="KW-1185">Reference proteome</keyword>
<evidence type="ECO:0000313" key="4">
    <source>
        <dbReference type="EMBL" id="MFD1873178.1"/>
    </source>
</evidence>
<protein>
    <submittedName>
        <fullName evidence="4">FecR family protein</fullName>
    </submittedName>
</protein>
<organism evidence="4 5">
    <name type="scientific">Hymenobacter bucti</name>
    <dbReference type="NCBI Taxonomy" id="1844114"/>
    <lineage>
        <taxon>Bacteria</taxon>
        <taxon>Pseudomonadati</taxon>
        <taxon>Bacteroidota</taxon>
        <taxon>Cytophagia</taxon>
        <taxon>Cytophagales</taxon>
        <taxon>Hymenobacteraceae</taxon>
        <taxon>Hymenobacter</taxon>
    </lineage>
</organism>
<feature type="domain" description="Protein FecR C-terminal" evidence="3">
    <location>
        <begin position="273"/>
        <end position="338"/>
    </location>
</feature>
<dbReference type="PANTHER" id="PTHR30273:SF2">
    <property type="entry name" value="PROTEIN FECR"/>
    <property type="match status" value="1"/>
</dbReference>
<feature type="transmembrane region" description="Helical" evidence="1">
    <location>
        <begin position="100"/>
        <end position="119"/>
    </location>
</feature>
<dbReference type="PANTHER" id="PTHR30273">
    <property type="entry name" value="PERIPLASMIC SIGNAL SENSOR AND SIGMA FACTOR ACTIVATOR FECR-RELATED"/>
    <property type="match status" value="1"/>
</dbReference>